<dbReference type="GO" id="GO:0000272">
    <property type="term" value="P:polysaccharide catabolic process"/>
    <property type="evidence" value="ECO:0007669"/>
    <property type="project" value="UniProtKB-KW"/>
</dbReference>
<evidence type="ECO:0000256" key="22">
    <source>
        <dbReference type="SAM" id="SignalP"/>
    </source>
</evidence>
<evidence type="ECO:0000256" key="8">
    <source>
        <dbReference type="ARBA" id="ARBA00022622"/>
    </source>
</evidence>
<dbReference type="InterPro" id="IPR050248">
    <property type="entry name" value="Polysacc_deacetylase_ArnD"/>
</dbReference>
<keyword evidence="6" id="KW-0134">Cell wall</keyword>
<dbReference type="AlphaFoldDB" id="A0A1Y1UK04"/>
<dbReference type="Gene3D" id="3.20.20.370">
    <property type="entry name" value="Glycoside hydrolase/deacetylase"/>
    <property type="match status" value="1"/>
</dbReference>
<evidence type="ECO:0000256" key="14">
    <source>
        <dbReference type="ARBA" id="ARBA00023180"/>
    </source>
</evidence>
<evidence type="ECO:0000256" key="17">
    <source>
        <dbReference type="ARBA" id="ARBA00023288"/>
    </source>
</evidence>
<evidence type="ECO:0000313" key="24">
    <source>
        <dbReference type="EMBL" id="ORX37796.1"/>
    </source>
</evidence>
<evidence type="ECO:0000259" key="23">
    <source>
        <dbReference type="PROSITE" id="PS51677"/>
    </source>
</evidence>
<evidence type="ECO:0000256" key="19">
    <source>
        <dbReference type="ARBA" id="ARBA00023326"/>
    </source>
</evidence>
<protein>
    <recommendedName>
        <fullName evidence="20">chitin deacetylase</fullName>
        <ecNumber evidence="20">3.5.1.41</ecNumber>
    </recommendedName>
</protein>
<accession>A0A1Y1UK04</accession>
<keyword evidence="8" id="KW-0336">GPI-anchor</keyword>
<dbReference type="Proteomes" id="UP000193218">
    <property type="component" value="Unassembled WGS sequence"/>
</dbReference>
<dbReference type="PANTHER" id="PTHR10587:SF98">
    <property type="entry name" value="CHITIN DEACETYLASE"/>
    <property type="match status" value="1"/>
</dbReference>
<dbReference type="GO" id="GO:0009272">
    <property type="term" value="P:fungal-type cell wall biogenesis"/>
    <property type="evidence" value="ECO:0007669"/>
    <property type="project" value="UniProtKB-ARBA"/>
</dbReference>
<dbReference type="OrthoDB" id="407355at2759"/>
<feature type="signal peptide" evidence="22">
    <location>
        <begin position="1"/>
        <end position="20"/>
    </location>
</feature>
<reference evidence="24 25" key="1">
    <citation type="submission" date="2017-03" db="EMBL/GenBank/DDBJ databases">
        <title>Widespread Adenine N6-methylation of Active Genes in Fungi.</title>
        <authorList>
            <consortium name="DOE Joint Genome Institute"/>
            <person name="Mondo S.J."/>
            <person name="Dannebaum R.O."/>
            <person name="Kuo R.C."/>
            <person name="Louie K.B."/>
            <person name="Bewick A.J."/>
            <person name="Labutti K."/>
            <person name="Haridas S."/>
            <person name="Kuo A."/>
            <person name="Salamov A."/>
            <person name="Ahrendt S.R."/>
            <person name="Lau R."/>
            <person name="Bowen B.P."/>
            <person name="Lipzen A."/>
            <person name="Sullivan W."/>
            <person name="Andreopoulos W.B."/>
            <person name="Clum A."/>
            <person name="Lindquist E."/>
            <person name="Daum C."/>
            <person name="Northen T.R."/>
            <person name="Ramamoorthy G."/>
            <person name="Schmitz R.J."/>
            <person name="Gryganskyi A."/>
            <person name="Culley D."/>
            <person name="Magnuson J."/>
            <person name="James T.Y."/>
            <person name="O'Malley M.A."/>
            <person name="Stajich J.E."/>
            <person name="Spatafora J.W."/>
            <person name="Visel A."/>
            <person name="Grigoriev I.V."/>
        </authorList>
    </citation>
    <scope>NUCLEOTIDE SEQUENCE [LARGE SCALE GENOMIC DNA]</scope>
    <source>
        <strain evidence="24 25">NRRL Y-17943</strain>
    </source>
</reference>
<keyword evidence="18" id="KW-0961">Cell wall biogenesis/degradation</keyword>
<sequence length="445" mass="48545">MRSAVTVSVLSLAYLQLSAAHVGCNGQELIRRQTVQSEGQSTNPNTECQGYSYAPLEAIQQNYPGSWVTASILPNDTEALALYNKINTEVTAQFPNIQPHGTHNGSFAGVQYNSSDPDCWWTWSNCVTPAASTGLQPDWASVPEPETFGLTFDDGPNCAHNLFYDFLQENNQKATMFYIGSNIYDSPLQGLRGFADGHHICVHTWSHQYMTSFTNEVAFAELYYTRKIITELFGVTPLCWRPPYGDVDNRIRAIAKGLNLTTVMWVNDTADWTLDEPNTNNWPTVDANYQYVIDGASNGMWSEFGPIVLAHELTNMTMTEAMTYYPKIKAAFRHVVPLASAFNVTSPYAEGNVSYPDFKTYTSGQTNQTICQGRCDAVGETTSSSATSATGQMTATTASTHSASVTASAKASSVVVAKTGGAKRSRWLSGGLTIMMAGVCGVIML</sequence>
<keyword evidence="15" id="KW-0119">Carbohydrate metabolism</keyword>
<evidence type="ECO:0000256" key="13">
    <source>
        <dbReference type="ARBA" id="ARBA00023136"/>
    </source>
</evidence>
<keyword evidence="11" id="KW-0378">Hydrolase</keyword>
<evidence type="ECO:0000256" key="2">
    <source>
        <dbReference type="ARBA" id="ARBA00004191"/>
    </source>
</evidence>
<keyword evidence="10 22" id="KW-0732">Signal</keyword>
<dbReference type="EMBL" id="NBSH01000005">
    <property type="protein sequence ID" value="ORX37796.1"/>
    <property type="molecule type" value="Genomic_DNA"/>
</dbReference>
<evidence type="ECO:0000256" key="6">
    <source>
        <dbReference type="ARBA" id="ARBA00022512"/>
    </source>
</evidence>
<dbReference type="InterPro" id="IPR002509">
    <property type="entry name" value="NODB_dom"/>
</dbReference>
<keyword evidence="16" id="KW-0170">Cobalt</keyword>
<dbReference type="GeneID" id="33559264"/>
<dbReference type="GO" id="GO:0071555">
    <property type="term" value="P:cell wall organization"/>
    <property type="evidence" value="ECO:0007669"/>
    <property type="project" value="UniProtKB-KW"/>
</dbReference>
<keyword evidence="25" id="KW-1185">Reference proteome</keyword>
<comment type="catalytic activity">
    <reaction evidence="21">
        <text>[(1-&gt;4)-N-acetyl-beta-D-glucosaminyl](n) + n H2O = chitosan + n acetate</text>
        <dbReference type="Rhea" id="RHEA:10464"/>
        <dbReference type="Rhea" id="RHEA-COMP:9593"/>
        <dbReference type="Rhea" id="RHEA-COMP:9597"/>
        <dbReference type="ChEBI" id="CHEBI:15377"/>
        <dbReference type="ChEBI" id="CHEBI:17029"/>
        <dbReference type="ChEBI" id="CHEBI:30089"/>
        <dbReference type="ChEBI" id="CHEBI:57704"/>
        <dbReference type="EC" id="3.5.1.41"/>
    </reaction>
    <physiologicalReaction direction="left-to-right" evidence="21">
        <dbReference type="Rhea" id="RHEA:10465"/>
    </physiologicalReaction>
</comment>
<dbReference type="Pfam" id="PF01522">
    <property type="entry name" value="Polysacc_deac_1"/>
    <property type="match status" value="1"/>
</dbReference>
<evidence type="ECO:0000256" key="11">
    <source>
        <dbReference type="ARBA" id="ARBA00022801"/>
    </source>
</evidence>
<keyword evidence="13" id="KW-0472">Membrane</keyword>
<keyword evidence="17" id="KW-0449">Lipoprotein</keyword>
<keyword evidence="14" id="KW-0325">Glycoprotein</keyword>
<evidence type="ECO:0000256" key="20">
    <source>
        <dbReference type="ARBA" id="ARBA00024056"/>
    </source>
</evidence>
<keyword evidence="19" id="KW-0624">Polysaccharide degradation</keyword>
<dbReference type="InParanoid" id="A0A1Y1UK04"/>
<dbReference type="EC" id="3.5.1.41" evidence="20"/>
<keyword evidence="12" id="KW-0146">Chitin degradation</keyword>
<evidence type="ECO:0000256" key="15">
    <source>
        <dbReference type="ARBA" id="ARBA00023277"/>
    </source>
</evidence>
<organism evidence="24 25">
    <name type="scientific">Kockovaella imperatae</name>
    <dbReference type="NCBI Taxonomy" id="4999"/>
    <lineage>
        <taxon>Eukaryota</taxon>
        <taxon>Fungi</taxon>
        <taxon>Dikarya</taxon>
        <taxon>Basidiomycota</taxon>
        <taxon>Agaricomycotina</taxon>
        <taxon>Tremellomycetes</taxon>
        <taxon>Tremellales</taxon>
        <taxon>Cuniculitremaceae</taxon>
        <taxon>Kockovaella</taxon>
    </lineage>
</organism>
<evidence type="ECO:0000256" key="5">
    <source>
        <dbReference type="ARBA" id="ARBA00022475"/>
    </source>
</evidence>
<evidence type="ECO:0000256" key="10">
    <source>
        <dbReference type="ARBA" id="ARBA00022729"/>
    </source>
</evidence>
<dbReference type="GO" id="GO:0046872">
    <property type="term" value="F:metal ion binding"/>
    <property type="evidence" value="ECO:0007669"/>
    <property type="project" value="UniProtKB-KW"/>
</dbReference>
<evidence type="ECO:0000256" key="21">
    <source>
        <dbReference type="ARBA" id="ARBA00048494"/>
    </source>
</evidence>
<feature type="chain" id="PRO_5012553388" description="chitin deacetylase" evidence="22">
    <location>
        <begin position="21"/>
        <end position="445"/>
    </location>
</feature>
<evidence type="ECO:0000256" key="12">
    <source>
        <dbReference type="ARBA" id="ARBA00023024"/>
    </source>
</evidence>
<dbReference type="GO" id="GO:0005886">
    <property type="term" value="C:plasma membrane"/>
    <property type="evidence" value="ECO:0007669"/>
    <property type="project" value="UniProtKB-SubCell"/>
</dbReference>
<evidence type="ECO:0000256" key="18">
    <source>
        <dbReference type="ARBA" id="ARBA00023316"/>
    </source>
</evidence>
<dbReference type="PROSITE" id="PS51677">
    <property type="entry name" value="NODB"/>
    <property type="match status" value="1"/>
</dbReference>
<evidence type="ECO:0000256" key="16">
    <source>
        <dbReference type="ARBA" id="ARBA00023285"/>
    </source>
</evidence>
<evidence type="ECO:0000256" key="1">
    <source>
        <dbReference type="ARBA" id="ARBA00001941"/>
    </source>
</evidence>
<dbReference type="GO" id="GO:0006032">
    <property type="term" value="P:chitin catabolic process"/>
    <property type="evidence" value="ECO:0007669"/>
    <property type="project" value="UniProtKB-KW"/>
</dbReference>
<keyword evidence="5" id="KW-1003">Cell membrane</keyword>
<evidence type="ECO:0000256" key="3">
    <source>
        <dbReference type="ARBA" id="ARBA00004609"/>
    </source>
</evidence>
<evidence type="ECO:0000313" key="25">
    <source>
        <dbReference type="Proteomes" id="UP000193218"/>
    </source>
</evidence>
<dbReference type="PANTHER" id="PTHR10587">
    <property type="entry name" value="GLYCOSYL TRANSFERASE-RELATED"/>
    <property type="match status" value="1"/>
</dbReference>
<proteinExistence type="inferred from homology"/>
<comment type="subcellular location">
    <subcellularLocation>
        <location evidence="3">Cell membrane</location>
        <topology evidence="3">Lipid-anchor</topology>
        <topology evidence="3">GPI-anchor</topology>
    </subcellularLocation>
    <subcellularLocation>
        <location evidence="2">Secreted</location>
        <location evidence="2">Cell wall</location>
    </subcellularLocation>
</comment>
<comment type="cofactor">
    <cofactor evidence="1">
        <name>Co(2+)</name>
        <dbReference type="ChEBI" id="CHEBI:48828"/>
    </cofactor>
</comment>
<evidence type="ECO:0000256" key="7">
    <source>
        <dbReference type="ARBA" id="ARBA00022525"/>
    </source>
</evidence>
<evidence type="ECO:0000256" key="9">
    <source>
        <dbReference type="ARBA" id="ARBA00022723"/>
    </source>
</evidence>
<dbReference type="SUPFAM" id="SSF88713">
    <property type="entry name" value="Glycoside hydrolase/deacetylase"/>
    <property type="match status" value="1"/>
</dbReference>
<dbReference type="STRING" id="4999.A0A1Y1UK04"/>
<dbReference type="FunFam" id="3.20.20.370:FF:000004">
    <property type="entry name" value="Related to Chitin deacetylase"/>
    <property type="match status" value="1"/>
</dbReference>
<gene>
    <name evidence="24" type="ORF">BD324DRAFT_641891</name>
</gene>
<dbReference type="RefSeq" id="XP_021871783.1">
    <property type="nucleotide sequence ID" value="XM_022017455.1"/>
</dbReference>
<comment type="similarity">
    <text evidence="4">Belongs to the polysaccharide deacetylase family.</text>
</comment>
<dbReference type="GO" id="GO:0004099">
    <property type="term" value="F:chitin deacetylase activity"/>
    <property type="evidence" value="ECO:0007669"/>
    <property type="project" value="UniProtKB-EC"/>
</dbReference>
<keyword evidence="7" id="KW-0964">Secreted</keyword>
<dbReference type="GO" id="GO:0098552">
    <property type="term" value="C:side of membrane"/>
    <property type="evidence" value="ECO:0007669"/>
    <property type="project" value="UniProtKB-KW"/>
</dbReference>
<feature type="domain" description="NodB homology" evidence="23">
    <location>
        <begin position="146"/>
        <end position="347"/>
    </location>
</feature>
<keyword evidence="9" id="KW-0479">Metal-binding</keyword>
<comment type="caution">
    <text evidence="24">The sequence shown here is derived from an EMBL/GenBank/DDBJ whole genome shotgun (WGS) entry which is preliminary data.</text>
</comment>
<dbReference type="InterPro" id="IPR011330">
    <property type="entry name" value="Glyco_hydro/deAcase_b/a-brl"/>
</dbReference>
<evidence type="ECO:0000256" key="4">
    <source>
        <dbReference type="ARBA" id="ARBA00010973"/>
    </source>
</evidence>
<name>A0A1Y1UK04_9TREE</name>